<keyword evidence="2" id="KW-0808">Transferase</keyword>
<evidence type="ECO:0000313" key="2">
    <source>
        <dbReference type="EMBL" id="RAI04038.1"/>
    </source>
</evidence>
<proteinExistence type="predicted"/>
<dbReference type="InterPro" id="IPR016181">
    <property type="entry name" value="Acyl_CoA_acyltransferase"/>
</dbReference>
<gene>
    <name evidence="2" type="ORF">DLJ53_06135</name>
</gene>
<evidence type="ECO:0000259" key="1">
    <source>
        <dbReference type="PROSITE" id="PS51186"/>
    </source>
</evidence>
<dbReference type="GO" id="GO:0016747">
    <property type="term" value="F:acyltransferase activity, transferring groups other than amino-acyl groups"/>
    <property type="evidence" value="ECO:0007669"/>
    <property type="project" value="InterPro"/>
</dbReference>
<feature type="domain" description="N-acetyltransferase" evidence="1">
    <location>
        <begin position="10"/>
        <end position="154"/>
    </location>
</feature>
<reference evidence="2 3" key="1">
    <citation type="submission" date="2018-05" db="EMBL/GenBank/DDBJ databases">
        <title>Acuticoccus sediminis sp. nov., isolated from deep-sea sediment of Indian Ocean.</title>
        <authorList>
            <person name="Liu X."/>
            <person name="Lai Q."/>
            <person name="Du Y."/>
            <person name="Sun F."/>
            <person name="Zhang X."/>
            <person name="Wang S."/>
            <person name="Shao Z."/>
        </authorList>
    </citation>
    <scope>NUCLEOTIDE SEQUENCE [LARGE SCALE GENOMIC DNA]</scope>
    <source>
        <strain evidence="2 3">PTG4-2</strain>
    </source>
</reference>
<dbReference type="PROSITE" id="PS51186">
    <property type="entry name" value="GNAT"/>
    <property type="match status" value="1"/>
</dbReference>
<keyword evidence="3" id="KW-1185">Reference proteome</keyword>
<dbReference type="CDD" id="cd04301">
    <property type="entry name" value="NAT_SF"/>
    <property type="match status" value="1"/>
</dbReference>
<name>A0A8B2NV36_9HYPH</name>
<dbReference type="SUPFAM" id="SSF55729">
    <property type="entry name" value="Acyl-CoA N-acyltransferases (Nat)"/>
    <property type="match status" value="1"/>
</dbReference>
<sequence>MHGRPPPPDLVIRPETENDDDAVEAIYRVAFGPGRYSRTAYRLREGIAHDPRVSFVADRSGLVIGAIRQTAVMVGGRPAYLLGPLAVAETAAKQGIGRTLLTRSIEAAAATMADALVLVGDPAFYAPSGFEQVWDEIVMPGPVERHRLMQRPMRGRVHGRLLADPWPEVAPEPLAPREAPAAT</sequence>
<protein>
    <submittedName>
        <fullName evidence="2">GNAT family N-acetyltransferase</fullName>
    </submittedName>
</protein>
<dbReference type="EMBL" id="QHHQ01000001">
    <property type="protein sequence ID" value="RAI04038.1"/>
    <property type="molecule type" value="Genomic_DNA"/>
</dbReference>
<comment type="caution">
    <text evidence="2">The sequence shown here is derived from an EMBL/GenBank/DDBJ whole genome shotgun (WGS) entry which is preliminary data.</text>
</comment>
<dbReference type="Pfam" id="PF00583">
    <property type="entry name" value="Acetyltransf_1"/>
    <property type="match status" value="1"/>
</dbReference>
<dbReference type="AlphaFoldDB" id="A0A8B2NV36"/>
<dbReference type="RefSeq" id="WP_111343192.1">
    <property type="nucleotide sequence ID" value="NZ_QHHQ01000001.1"/>
</dbReference>
<dbReference type="Proteomes" id="UP000249590">
    <property type="component" value="Unassembled WGS sequence"/>
</dbReference>
<organism evidence="2 3">
    <name type="scientific">Acuticoccus sediminis</name>
    <dbReference type="NCBI Taxonomy" id="2184697"/>
    <lineage>
        <taxon>Bacteria</taxon>
        <taxon>Pseudomonadati</taxon>
        <taxon>Pseudomonadota</taxon>
        <taxon>Alphaproteobacteria</taxon>
        <taxon>Hyphomicrobiales</taxon>
        <taxon>Amorphaceae</taxon>
        <taxon>Acuticoccus</taxon>
    </lineage>
</organism>
<accession>A0A8B2NV36</accession>
<evidence type="ECO:0000313" key="3">
    <source>
        <dbReference type="Proteomes" id="UP000249590"/>
    </source>
</evidence>
<dbReference type="OrthoDB" id="9815099at2"/>
<dbReference type="InterPro" id="IPR000182">
    <property type="entry name" value="GNAT_dom"/>
</dbReference>
<dbReference type="Gene3D" id="3.40.630.30">
    <property type="match status" value="1"/>
</dbReference>